<feature type="compositionally biased region" description="Polar residues" evidence="1">
    <location>
        <begin position="179"/>
        <end position="188"/>
    </location>
</feature>
<name>A0A8H4R2N2_9AGAR</name>
<feature type="region of interest" description="Disordered" evidence="1">
    <location>
        <begin position="497"/>
        <end position="532"/>
    </location>
</feature>
<comment type="caution">
    <text evidence="2">The sequence shown here is derived from an EMBL/GenBank/DDBJ whole genome shotgun (WGS) entry which is preliminary data.</text>
</comment>
<feature type="region of interest" description="Disordered" evidence="1">
    <location>
        <begin position="557"/>
        <end position="587"/>
    </location>
</feature>
<sequence>MGKNNKGPPYKLPSCKYLVIERPWVQDTDNIAAWMEVMLRQRYPDAQAEIVYHQKQAAHGCVIVKLPEEVTDIKPYLGEHLYGRFLSHKIGRSTTERSFIYEYDFRNQGKPEVKWIVEYPSNKDIDREFPVVDPYPLPVWPTVTMENRPFFALKLAPPELPKPAVPPQLAPQAPAPDASSSHGSTSQIHNIKEDVKEEKPTHLGHPHVDTKEGLRVPNEQMSRVKIYPYEQGNCSQYFIMKTTLCSKSSYIVEESKAFLKTEDNYVPKAELQDLYSELFTSESPSQDNTRGESEAFRSSVKTEDASGRFGSSLMSVEEEDRKPVIPKEELDTHPTSHIVGAEDYVPKAELQDLYTQLFAPDLQVEDSQREEGLDGSHRPVEGRVKNEPAEFAGVSEQQAYPGNTNPSEEKYIPKPELIHAVLSSGFLKSEPVEPEHARDMHGPAHSFDIRVKEEQGALQSNHDSQSQSKHYANSAEDNYVPKQELIESLLYSGYLESDSVKREQEQETQSSAHPGVGMKDEPEDGFQSNLASQTGYSGEFLYRSKAHIIETDCVSPAVGSATKRGPEHIRERDSVSARKRLKTEDMW</sequence>
<dbReference type="EMBL" id="JAACJL010000015">
    <property type="protein sequence ID" value="KAF4621219.1"/>
    <property type="molecule type" value="Genomic_DNA"/>
</dbReference>
<feature type="compositionally biased region" description="Basic and acidic residues" evidence="1">
    <location>
        <begin position="289"/>
        <end position="306"/>
    </location>
</feature>
<evidence type="ECO:0000313" key="2">
    <source>
        <dbReference type="EMBL" id="KAF4621219.1"/>
    </source>
</evidence>
<feature type="region of interest" description="Disordered" evidence="1">
    <location>
        <begin position="454"/>
        <end position="479"/>
    </location>
</feature>
<proteinExistence type="predicted"/>
<feature type="compositionally biased region" description="Basic and acidic residues" evidence="1">
    <location>
        <begin position="564"/>
        <end position="587"/>
    </location>
</feature>
<feature type="region of interest" description="Disordered" evidence="1">
    <location>
        <begin position="281"/>
        <end position="321"/>
    </location>
</feature>
<dbReference type="AlphaFoldDB" id="A0A8H4R2N2"/>
<feature type="region of interest" description="Disordered" evidence="1">
    <location>
        <begin position="162"/>
        <end position="188"/>
    </location>
</feature>
<dbReference type="Proteomes" id="UP000521872">
    <property type="component" value="Unassembled WGS sequence"/>
</dbReference>
<organism evidence="2 3">
    <name type="scientific">Agrocybe pediades</name>
    <dbReference type="NCBI Taxonomy" id="84607"/>
    <lineage>
        <taxon>Eukaryota</taxon>
        <taxon>Fungi</taxon>
        <taxon>Dikarya</taxon>
        <taxon>Basidiomycota</taxon>
        <taxon>Agaricomycotina</taxon>
        <taxon>Agaricomycetes</taxon>
        <taxon>Agaricomycetidae</taxon>
        <taxon>Agaricales</taxon>
        <taxon>Agaricineae</taxon>
        <taxon>Strophariaceae</taxon>
        <taxon>Agrocybe</taxon>
    </lineage>
</organism>
<gene>
    <name evidence="2" type="ORF">D9613_001119</name>
</gene>
<keyword evidence="3" id="KW-1185">Reference proteome</keyword>
<feature type="region of interest" description="Disordered" evidence="1">
    <location>
        <begin position="366"/>
        <end position="385"/>
    </location>
</feature>
<reference evidence="2 3" key="1">
    <citation type="submission" date="2019-12" db="EMBL/GenBank/DDBJ databases">
        <authorList>
            <person name="Floudas D."/>
            <person name="Bentzer J."/>
            <person name="Ahren D."/>
            <person name="Johansson T."/>
            <person name="Persson P."/>
            <person name="Tunlid A."/>
        </authorList>
    </citation>
    <scope>NUCLEOTIDE SEQUENCE [LARGE SCALE GENOMIC DNA]</scope>
    <source>
        <strain evidence="2 3">CBS 102.39</strain>
    </source>
</reference>
<evidence type="ECO:0000256" key="1">
    <source>
        <dbReference type="SAM" id="MobiDB-lite"/>
    </source>
</evidence>
<protein>
    <submittedName>
        <fullName evidence="2">Uncharacterized protein</fullName>
    </submittedName>
</protein>
<accession>A0A8H4R2N2</accession>
<feature type="compositionally biased region" description="Polar residues" evidence="1">
    <location>
        <begin position="457"/>
        <end position="471"/>
    </location>
</feature>
<evidence type="ECO:0000313" key="3">
    <source>
        <dbReference type="Proteomes" id="UP000521872"/>
    </source>
</evidence>